<gene>
    <name evidence="2" type="ORF">WJU22_16325</name>
</gene>
<feature type="transmembrane region" description="Helical" evidence="1">
    <location>
        <begin position="108"/>
        <end position="130"/>
    </location>
</feature>
<protein>
    <submittedName>
        <fullName evidence="2">Uncharacterized protein</fullName>
    </submittedName>
</protein>
<dbReference type="Proteomes" id="UP001449657">
    <property type="component" value="Chromosome"/>
</dbReference>
<keyword evidence="1" id="KW-1133">Transmembrane helix</keyword>
<feature type="transmembrane region" description="Helical" evidence="1">
    <location>
        <begin position="142"/>
        <end position="162"/>
    </location>
</feature>
<feature type="transmembrane region" description="Helical" evidence="1">
    <location>
        <begin position="39"/>
        <end position="56"/>
    </location>
</feature>
<keyword evidence="1" id="KW-0812">Transmembrane</keyword>
<dbReference type="RefSeq" id="WP_341839243.1">
    <property type="nucleotide sequence ID" value="NZ_CP149792.1"/>
</dbReference>
<keyword evidence="1" id="KW-0472">Membrane</keyword>
<name>A0ABZ2YXH2_9BACT</name>
<accession>A0ABZ2YXH2</accession>
<proteinExistence type="predicted"/>
<feature type="transmembrane region" description="Helical" evidence="1">
    <location>
        <begin position="68"/>
        <end position="87"/>
    </location>
</feature>
<reference evidence="2 3" key="1">
    <citation type="submission" date="2024-03" db="EMBL/GenBank/DDBJ databases">
        <title>Chitinophaga caseinilytica sp. nov., a casein hydrolysing bacterium isolated from forest soil.</title>
        <authorList>
            <person name="Lee D.S."/>
            <person name="Han D.M."/>
            <person name="Baek J.H."/>
            <person name="Choi D.G."/>
            <person name="Jeon J.H."/>
            <person name="Jeon C.O."/>
        </authorList>
    </citation>
    <scope>NUCLEOTIDE SEQUENCE [LARGE SCALE GENOMIC DNA]</scope>
    <source>
        <strain evidence="2 3">KACC 19118</strain>
    </source>
</reference>
<dbReference type="EMBL" id="CP150096">
    <property type="protein sequence ID" value="WZN44462.1"/>
    <property type="molecule type" value="Genomic_DNA"/>
</dbReference>
<keyword evidence="3" id="KW-1185">Reference proteome</keyword>
<organism evidence="2 3">
    <name type="scientific">Chitinophaga caseinilytica</name>
    <dbReference type="NCBI Taxonomy" id="2267521"/>
    <lineage>
        <taxon>Bacteria</taxon>
        <taxon>Pseudomonadati</taxon>
        <taxon>Bacteroidota</taxon>
        <taxon>Chitinophagia</taxon>
        <taxon>Chitinophagales</taxon>
        <taxon>Chitinophagaceae</taxon>
        <taxon>Chitinophaga</taxon>
    </lineage>
</organism>
<evidence type="ECO:0000313" key="3">
    <source>
        <dbReference type="Proteomes" id="UP001449657"/>
    </source>
</evidence>
<sequence length="175" mass="20106">MEEALKKAWQDLPAGKTSPAALRGMIHRHPARRAMRRQMILEIVLLAVFLFVYYDFFDGDRRPWGANALLVAAVAWVIVHNVAGWVYSRQALQGDHLQEMLRRHVTGMRRFAILSVISRVGMLASLLVFFSYGMAWSAWKGWLLAATCLVVLMQLTWLGSIWQRRIRNISRVLEA</sequence>
<evidence type="ECO:0000313" key="2">
    <source>
        <dbReference type="EMBL" id="WZN44462.1"/>
    </source>
</evidence>
<evidence type="ECO:0000256" key="1">
    <source>
        <dbReference type="SAM" id="Phobius"/>
    </source>
</evidence>